<dbReference type="PANTHER" id="PTHR12526:SF635">
    <property type="entry name" value="GLYCOSYL TRANSFERASE GROUP 1"/>
    <property type="match status" value="1"/>
</dbReference>
<dbReference type="GO" id="GO:0016757">
    <property type="term" value="F:glycosyltransferase activity"/>
    <property type="evidence" value="ECO:0007669"/>
    <property type="project" value="UniProtKB-KW"/>
</dbReference>
<evidence type="ECO:0000259" key="2">
    <source>
        <dbReference type="Pfam" id="PF13439"/>
    </source>
</evidence>
<dbReference type="Pfam" id="PF00534">
    <property type="entry name" value="Glycos_transf_1"/>
    <property type="match status" value="1"/>
</dbReference>
<evidence type="ECO:0000313" key="4">
    <source>
        <dbReference type="Proteomes" id="UP000002698"/>
    </source>
</evidence>
<dbReference type="EnsemblBacteria" id="CAI48763">
    <property type="protein sequence ID" value="CAI48763"/>
    <property type="gene ID" value="NP_1344A"/>
</dbReference>
<dbReference type="OrthoDB" id="131038at2157"/>
<dbReference type="Gene3D" id="3.40.50.2000">
    <property type="entry name" value="Glycogen Phosphorylase B"/>
    <property type="match status" value="2"/>
</dbReference>
<dbReference type="HOGENOM" id="CLU_009583_16_1_2"/>
<dbReference type="SUPFAM" id="SSF53756">
    <property type="entry name" value="UDP-Glycosyltransferase/glycogen phosphorylase"/>
    <property type="match status" value="1"/>
</dbReference>
<dbReference type="InterPro" id="IPR001296">
    <property type="entry name" value="Glyco_trans_1"/>
</dbReference>
<reference evidence="3 4" key="1">
    <citation type="journal article" date="2005" name="Genome Res.">
        <title>Living with two extremes: conclusions from the genome sequence of Natronomonas pharaonis.</title>
        <authorList>
            <person name="Falb M."/>
            <person name="Pfeiffer F."/>
            <person name="Palm P."/>
            <person name="Rodewald K."/>
            <person name="Hickmann V."/>
            <person name="Tittor J."/>
            <person name="Oesterhelt D."/>
        </authorList>
    </citation>
    <scope>NUCLEOTIDE SEQUENCE [LARGE SCALE GENOMIC DNA]</scope>
    <source>
        <strain evidence="4">ATCC 35678 / DSM 2160 / CIP 103997 / JCM 8858 / NBRC 14720 / NCIMB 2260 / Gabara</strain>
    </source>
</reference>
<feature type="domain" description="Glycosyltransferase subfamily 4-like N-terminal" evidence="2">
    <location>
        <begin position="25"/>
        <end position="149"/>
    </location>
</feature>
<name>A0A1U7EUU3_NATPD</name>
<dbReference type="InterPro" id="IPR028098">
    <property type="entry name" value="Glyco_trans_4-like_N"/>
</dbReference>
<feature type="domain" description="Glycosyl transferase family 1" evidence="1">
    <location>
        <begin position="165"/>
        <end position="313"/>
    </location>
</feature>
<dbReference type="CDD" id="cd03801">
    <property type="entry name" value="GT4_PimA-like"/>
    <property type="match status" value="1"/>
</dbReference>
<dbReference type="RefSeq" id="WP_011322398.1">
    <property type="nucleotide sequence ID" value="NC_007426.1"/>
</dbReference>
<sequence>MHVGLVVAGDIDSGSGGFYYDRRLRERLSARGHDVTVVSVPRGSYGRQLLAALSPRRLDLRGRFDVVVEDGLAQPALLAVNRVLRVPTVAVVHMLRSQAASTAPLAVRVAERSFLRSCDAAIYNSAATKQAGTRLASPPHTAVIPPGRDRFDLPRPSRSSVRQRAGEGPLSVVFLGNVVERKGLDTLLEGLAALDADWRLTVVGDTTVDPAYTASTRKLARRLAIDDRVTYAGRLPDAEVAAHLRRGHALAVPSRYEPFGMAYLEAMGYGCVPIATTNGGPAEFIRDGETGCLVPPESPAAITDRLAELADRETLAAISTAALSAFEQHPTWEVTLDDAVDFLEAQCQTT</sequence>
<proteinExistence type="predicted"/>
<evidence type="ECO:0000313" key="3">
    <source>
        <dbReference type="EMBL" id="CAI48763.1"/>
    </source>
</evidence>
<dbReference type="STRING" id="348780.NP_1344A"/>
<dbReference type="KEGG" id="nph:NP_1344A"/>
<protein>
    <submittedName>
        <fullName evidence="3">Probable glycosyltransferase, type 1</fullName>
        <ecNumber evidence="3">2.4.-.-</ecNumber>
    </submittedName>
</protein>
<evidence type="ECO:0000259" key="1">
    <source>
        <dbReference type="Pfam" id="PF00534"/>
    </source>
</evidence>
<dbReference type="GeneID" id="3701121"/>
<dbReference type="Pfam" id="PF13439">
    <property type="entry name" value="Glyco_transf_4"/>
    <property type="match status" value="1"/>
</dbReference>
<dbReference type="Proteomes" id="UP000002698">
    <property type="component" value="Chromosome"/>
</dbReference>
<dbReference type="PANTHER" id="PTHR12526">
    <property type="entry name" value="GLYCOSYLTRANSFERASE"/>
    <property type="match status" value="1"/>
</dbReference>
<organism evidence="3 4">
    <name type="scientific">Natronomonas pharaonis (strain ATCC 35678 / DSM 2160 / CIP 103997 / JCM 8858 / NBRC 14720 / NCIMB 2260 / Gabara)</name>
    <name type="common">Halobacterium pharaonis</name>
    <dbReference type="NCBI Taxonomy" id="348780"/>
    <lineage>
        <taxon>Archaea</taxon>
        <taxon>Methanobacteriati</taxon>
        <taxon>Methanobacteriota</taxon>
        <taxon>Stenosarchaea group</taxon>
        <taxon>Halobacteria</taxon>
        <taxon>Halobacteriales</taxon>
        <taxon>Natronomonadaceae</taxon>
        <taxon>Natronomonas</taxon>
    </lineage>
</organism>
<keyword evidence="4" id="KW-1185">Reference proteome</keyword>
<accession>A0A1U7EUU3</accession>
<dbReference type="AlphaFoldDB" id="A0A1U7EUU3"/>
<gene>
    <name evidence="3" type="primary">gth6</name>
    <name evidence="3" type="ordered locus">NP_1344A</name>
</gene>
<dbReference type="eggNOG" id="arCOG01407">
    <property type="taxonomic scope" value="Archaea"/>
</dbReference>
<dbReference type="EC" id="2.4.-.-" evidence="3"/>
<keyword evidence="3" id="KW-0808">Transferase</keyword>
<keyword evidence="3" id="KW-0328">Glycosyltransferase</keyword>
<dbReference type="EMBL" id="CR936257">
    <property type="protein sequence ID" value="CAI48763.1"/>
    <property type="molecule type" value="Genomic_DNA"/>
</dbReference>